<comment type="caution">
    <text evidence="1">The sequence shown here is derived from an EMBL/GenBank/DDBJ whole genome shotgun (WGS) entry which is preliminary data.</text>
</comment>
<reference evidence="1 2" key="1">
    <citation type="submission" date="2020-02" db="EMBL/GenBank/DDBJ databases">
        <title>Draft genome sequence of Haematococcus lacustris strain NIES-144.</title>
        <authorList>
            <person name="Morimoto D."/>
            <person name="Nakagawa S."/>
            <person name="Yoshida T."/>
            <person name="Sawayama S."/>
        </authorList>
    </citation>
    <scope>NUCLEOTIDE SEQUENCE [LARGE SCALE GENOMIC DNA]</scope>
    <source>
        <strain evidence="1 2">NIES-144</strain>
    </source>
</reference>
<accession>A0A699ZB69</accession>
<sequence>MGDHQQQGSADEGGLGPPFAPLQLLQALVLPALEPAAPGPKAAAGLAVMELLLGPCGLDERRSGPHTWLWEEAGAAADLAPAATECVLGLARLLQHAYKAPDYSSIDRLVELMEGLVQSLVKAVDREDESSMQPWVAMVAQQVLSGSLGLQPPVLFILLPLLDLGVVYKASG</sequence>
<evidence type="ECO:0000313" key="2">
    <source>
        <dbReference type="Proteomes" id="UP000485058"/>
    </source>
</evidence>
<protein>
    <submittedName>
        <fullName evidence="1">Uncharacterized protein</fullName>
    </submittedName>
</protein>
<proteinExistence type="predicted"/>
<gene>
    <name evidence="1" type="ORF">HaLaN_12760</name>
</gene>
<dbReference type="AlphaFoldDB" id="A0A699ZB69"/>
<name>A0A699ZB69_HAELA</name>
<dbReference type="EMBL" id="BLLF01000984">
    <property type="protein sequence ID" value="GFH16358.1"/>
    <property type="molecule type" value="Genomic_DNA"/>
</dbReference>
<dbReference type="Proteomes" id="UP000485058">
    <property type="component" value="Unassembled WGS sequence"/>
</dbReference>
<evidence type="ECO:0000313" key="1">
    <source>
        <dbReference type="EMBL" id="GFH16358.1"/>
    </source>
</evidence>
<organism evidence="1 2">
    <name type="scientific">Haematococcus lacustris</name>
    <name type="common">Green alga</name>
    <name type="synonym">Haematococcus pluvialis</name>
    <dbReference type="NCBI Taxonomy" id="44745"/>
    <lineage>
        <taxon>Eukaryota</taxon>
        <taxon>Viridiplantae</taxon>
        <taxon>Chlorophyta</taxon>
        <taxon>core chlorophytes</taxon>
        <taxon>Chlorophyceae</taxon>
        <taxon>CS clade</taxon>
        <taxon>Chlamydomonadales</taxon>
        <taxon>Haematococcaceae</taxon>
        <taxon>Haematococcus</taxon>
    </lineage>
</organism>
<keyword evidence="2" id="KW-1185">Reference proteome</keyword>